<dbReference type="AlphaFoldDB" id="Q9HFK2"/>
<reference evidence="2" key="2">
    <citation type="submission" date="2001-11" db="EMBL/GenBank/DDBJ databases">
        <authorList>
            <person name="German Neurospora genome project"/>
        </authorList>
    </citation>
    <scope>NUCLEOTIDE SEQUENCE</scope>
</reference>
<proteinExistence type="predicted"/>
<reference evidence="2" key="1">
    <citation type="submission" date="2000-09" db="EMBL/GenBank/DDBJ databases">
        <authorList>
            <person name="Schulte U."/>
            <person name="Aign V."/>
            <person name="Hoheisel J."/>
            <person name="Brandt P."/>
            <person name="Fartmann B."/>
            <person name="Holland R."/>
            <person name="Nyakatura G."/>
            <person name="Mewes H.W."/>
            <person name="Mannhaupt G."/>
        </authorList>
    </citation>
    <scope>NUCLEOTIDE SEQUENCE</scope>
</reference>
<organism evidence="2">
    <name type="scientific">Neurospora crassa</name>
    <dbReference type="NCBI Taxonomy" id="5141"/>
    <lineage>
        <taxon>Eukaryota</taxon>
        <taxon>Fungi</taxon>
        <taxon>Dikarya</taxon>
        <taxon>Ascomycota</taxon>
        <taxon>Pezizomycotina</taxon>
        <taxon>Sordariomycetes</taxon>
        <taxon>Sordariomycetidae</taxon>
        <taxon>Sordariales</taxon>
        <taxon>Sordariaceae</taxon>
        <taxon>Neurospora</taxon>
    </lineage>
</organism>
<dbReference type="PIR" id="T52365">
    <property type="entry name" value="T52365"/>
</dbReference>
<evidence type="ECO:0000256" key="1">
    <source>
        <dbReference type="SAM" id="SignalP"/>
    </source>
</evidence>
<protein>
    <submittedName>
        <fullName evidence="2">Uncharacterized protein B11E6.140</fullName>
    </submittedName>
</protein>
<dbReference type="EMBL" id="AL442043">
    <property type="protein sequence ID" value="CAC09405.2"/>
    <property type="molecule type" value="Genomic_DNA"/>
</dbReference>
<keyword evidence="1" id="KW-0732">Signal</keyword>
<name>Q9HFK2_NEUCS</name>
<gene>
    <name evidence="2" type="primary">B11E6.140</name>
</gene>
<feature type="signal peptide" evidence="1">
    <location>
        <begin position="1"/>
        <end position="27"/>
    </location>
</feature>
<feature type="chain" id="PRO_5004327181" evidence="1">
    <location>
        <begin position="28"/>
        <end position="163"/>
    </location>
</feature>
<accession>Q9HFK2</accession>
<sequence>MAPTGTCLHFFTSFLPSLRCFFSSALGNCRSCLVPGAYRQVWPGCLSQATVVAELPPPPFLYMLYSQDTGLRATHHTTSFEKIQVLGASVRASIKYRRYEYQSKPEAPEISLKENELLNGHTLRPSSTGLFHTRKTKRFVDKTLIPQGPRMHGVTHTPVTLMI</sequence>
<evidence type="ECO:0000313" key="2">
    <source>
        <dbReference type="EMBL" id="CAC09405.2"/>
    </source>
</evidence>